<accession>A0ABT3K3B3</accession>
<dbReference type="RefSeq" id="WP_171791022.1">
    <property type="nucleotide sequence ID" value="NZ_JABJWD010000066.1"/>
</dbReference>
<comment type="caution">
    <text evidence="1">The sequence shown here is derived from an EMBL/GenBank/DDBJ whole genome shotgun (WGS) entry which is preliminary data.</text>
</comment>
<reference evidence="1 2" key="1">
    <citation type="submission" date="2022-07" db="EMBL/GenBank/DDBJ databases">
        <title>Genome stability of Gluconacetobacter entanii AV429.</title>
        <authorList>
            <person name="Trcek J."/>
            <person name="Cepec E."/>
        </authorList>
    </citation>
    <scope>NUCLEOTIDE SEQUENCE [LARGE SCALE GENOMIC DNA]</scope>
    <source>
        <strain evidence="1 2">AV429_2022</strain>
    </source>
</reference>
<dbReference type="EMBL" id="JANGSQ010000091">
    <property type="protein sequence ID" value="MCW4589884.1"/>
    <property type="molecule type" value="Genomic_DNA"/>
</dbReference>
<evidence type="ECO:0000313" key="2">
    <source>
        <dbReference type="Proteomes" id="UP001526337"/>
    </source>
</evidence>
<sequence>MSNLHETLGREADLLYLANDQAISTRIGKKQGRSIRSTNKEGYLICGPYVKLDKGFHTIFFYGDVFDLSGKVEIDISCDKGEKIISKQQIKGASGIGVISIVRIYLDEECRDVEFRIYVDEAADIKFDALEVYSGEYVGEFSSLNKSYKKDLEWTLVLYQSYEKFFKKEAPFYLVVPWADAPEFHSRFSDMKDAGIINNMPMILFEEWVLSSTGSNIPENFDGWRIQQVIKLCFSKLFMSRKYITFDSAQFFSRDFDYKEHLYVGDILKTAAIEQNRYEKNKEFIESGELCWLKGNLVNASVAFDFIDEQFSELNEKKYHYIGCNGFFDSAICSSLERWAYNNGYDGFVGLIVLAPYEFAWYGSYVTYMEKELFFPVDPLIFLPIINESAVEEIKGLHLRPHHDQYGYLFQPPASNEPDPESLYQASLKINN</sequence>
<keyword evidence="2" id="KW-1185">Reference proteome</keyword>
<protein>
    <submittedName>
        <fullName evidence="1">DUF6492 family protein</fullName>
    </submittedName>
</protein>
<proteinExistence type="predicted"/>
<name>A0ABT3K3B3_9PROT</name>
<gene>
    <name evidence="1" type="ORF">NO263_04740</name>
</gene>
<dbReference type="Proteomes" id="UP001526337">
    <property type="component" value="Unassembled WGS sequence"/>
</dbReference>
<organism evidence="1 2">
    <name type="scientific">Gluconacetobacter entanii</name>
    <dbReference type="NCBI Taxonomy" id="108528"/>
    <lineage>
        <taxon>Bacteria</taxon>
        <taxon>Pseudomonadati</taxon>
        <taxon>Pseudomonadota</taxon>
        <taxon>Alphaproteobacteria</taxon>
        <taxon>Acetobacterales</taxon>
        <taxon>Acetobacteraceae</taxon>
        <taxon>Gluconacetobacter</taxon>
    </lineage>
</organism>
<dbReference type="InterPro" id="IPR045499">
    <property type="entry name" value="DUF6492"/>
</dbReference>
<evidence type="ECO:0000313" key="1">
    <source>
        <dbReference type="EMBL" id="MCW4589884.1"/>
    </source>
</evidence>
<dbReference type="Pfam" id="PF20102">
    <property type="entry name" value="DUF6492"/>
    <property type="match status" value="1"/>
</dbReference>